<evidence type="ECO:0000256" key="10">
    <source>
        <dbReference type="ARBA" id="ARBA00022827"/>
    </source>
</evidence>
<dbReference type="Proteomes" id="UP000295706">
    <property type="component" value="Unassembled WGS sequence"/>
</dbReference>
<dbReference type="EC" id="2.7.1.26" evidence="15"/>
<dbReference type="NCBIfam" id="NF004160">
    <property type="entry name" value="PRK05627.1-3"/>
    <property type="match status" value="1"/>
</dbReference>
<dbReference type="EC" id="2.7.7.2" evidence="15"/>
<dbReference type="Pfam" id="PF01687">
    <property type="entry name" value="Flavokinase"/>
    <property type="match status" value="1"/>
</dbReference>
<evidence type="ECO:0000259" key="16">
    <source>
        <dbReference type="SMART" id="SM00904"/>
    </source>
</evidence>
<comment type="similarity">
    <text evidence="15">Belongs to the ribF family.</text>
</comment>
<dbReference type="SUPFAM" id="SSF52374">
    <property type="entry name" value="Nucleotidylyl transferase"/>
    <property type="match status" value="1"/>
</dbReference>
<dbReference type="EMBL" id="SMJU01000007">
    <property type="protein sequence ID" value="TDB64476.1"/>
    <property type="molecule type" value="Genomic_DNA"/>
</dbReference>
<keyword evidence="6 15" id="KW-0808">Transferase</keyword>
<keyword evidence="18" id="KW-1185">Reference proteome</keyword>
<keyword evidence="10 15" id="KW-0274">FAD</keyword>
<evidence type="ECO:0000256" key="14">
    <source>
        <dbReference type="ARBA" id="ARBA00049494"/>
    </source>
</evidence>
<dbReference type="FunFam" id="3.40.50.620:FF:000021">
    <property type="entry name" value="Riboflavin biosynthesis protein"/>
    <property type="match status" value="1"/>
</dbReference>
<keyword evidence="9 15" id="KW-0418">Kinase</keyword>
<evidence type="ECO:0000256" key="3">
    <source>
        <dbReference type="ARBA" id="ARBA00005201"/>
    </source>
</evidence>
<dbReference type="InterPro" id="IPR015864">
    <property type="entry name" value="FAD_synthase"/>
</dbReference>
<name>A0A4R4KCN2_9BACT</name>
<evidence type="ECO:0000256" key="11">
    <source>
        <dbReference type="ARBA" id="ARBA00022840"/>
    </source>
</evidence>
<evidence type="ECO:0000313" key="17">
    <source>
        <dbReference type="EMBL" id="TDB64476.1"/>
    </source>
</evidence>
<dbReference type="PIRSF" id="PIRSF004491">
    <property type="entry name" value="FAD_Synth"/>
    <property type="match status" value="1"/>
</dbReference>
<evidence type="ECO:0000256" key="7">
    <source>
        <dbReference type="ARBA" id="ARBA00022695"/>
    </source>
</evidence>
<dbReference type="GO" id="GO:0009398">
    <property type="term" value="P:FMN biosynthetic process"/>
    <property type="evidence" value="ECO:0007669"/>
    <property type="project" value="UniProtKB-UniRule"/>
</dbReference>
<evidence type="ECO:0000256" key="9">
    <source>
        <dbReference type="ARBA" id="ARBA00022777"/>
    </source>
</evidence>
<gene>
    <name evidence="17" type="ORF">EZE20_12425</name>
</gene>
<evidence type="ECO:0000256" key="13">
    <source>
        <dbReference type="ARBA" id="ARBA00047880"/>
    </source>
</evidence>
<evidence type="ECO:0000313" key="18">
    <source>
        <dbReference type="Proteomes" id="UP000295706"/>
    </source>
</evidence>
<evidence type="ECO:0000256" key="6">
    <source>
        <dbReference type="ARBA" id="ARBA00022679"/>
    </source>
</evidence>
<evidence type="ECO:0000256" key="5">
    <source>
        <dbReference type="ARBA" id="ARBA00022643"/>
    </source>
</evidence>
<keyword evidence="5 15" id="KW-0288">FMN</keyword>
<feature type="domain" description="Riboflavin kinase" evidence="16">
    <location>
        <begin position="183"/>
        <end position="308"/>
    </location>
</feature>
<dbReference type="OrthoDB" id="9803667at2"/>
<evidence type="ECO:0000256" key="15">
    <source>
        <dbReference type="PIRNR" id="PIRNR004491"/>
    </source>
</evidence>
<dbReference type="NCBIfam" id="TIGR00083">
    <property type="entry name" value="ribF"/>
    <property type="match status" value="1"/>
</dbReference>
<dbReference type="SUPFAM" id="SSF82114">
    <property type="entry name" value="Riboflavin kinase-like"/>
    <property type="match status" value="1"/>
</dbReference>
<comment type="pathway">
    <text evidence="2 15">Cofactor biosynthesis; FAD biosynthesis; FAD from FMN: step 1/1.</text>
</comment>
<dbReference type="InterPro" id="IPR015865">
    <property type="entry name" value="Riboflavin_kinase_bac/euk"/>
</dbReference>
<dbReference type="Gene3D" id="3.40.50.620">
    <property type="entry name" value="HUPs"/>
    <property type="match status" value="1"/>
</dbReference>
<comment type="catalytic activity">
    <reaction evidence="13 15">
        <text>riboflavin + ATP = FMN + ADP + H(+)</text>
        <dbReference type="Rhea" id="RHEA:14357"/>
        <dbReference type="ChEBI" id="CHEBI:15378"/>
        <dbReference type="ChEBI" id="CHEBI:30616"/>
        <dbReference type="ChEBI" id="CHEBI:57986"/>
        <dbReference type="ChEBI" id="CHEBI:58210"/>
        <dbReference type="ChEBI" id="CHEBI:456216"/>
        <dbReference type="EC" id="2.7.1.26"/>
    </reaction>
</comment>
<dbReference type="Gene3D" id="2.40.30.30">
    <property type="entry name" value="Riboflavin kinase-like"/>
    <property type="match status" value="1"/>
</dbReference>
<comment type="function">
    <text evidence="1">Catalyzes the phosphorylation of riboflavin to FMN followed by the adenylation of FMN to FAD.</text>
</comment>
<dbReference type="InterPro" id="IPR023468">
    <property type="entry name" value="Riboflavin_kinase"/>
</dbReference>
<evidence type="ECO:0000256" key="8">
    <source>
        <dbReference type="ARBA" id="ARBA00022741"/>
    </source>
</evidence>
<dbReference type="GO" id="GO:0006747">
    <property type="term" value="P:FAD biosynthetic process"/>
    <property type="evidence" value="ECO:0007669"/>
    <property type="project" value="UniProtKB-UniRule"/>
</dbReference>
<dbReference type="UniPathway" id="UPA00276">
    <property type="reaction ID" value="UER00406"/>
</dbReference>
<dbReference type="NCBIfam" id="NF004162">
    <property type="entry name" value="PRK05627.1-5"/>
    <property type="match status" value="1"/>
</dbReference>
<keyword evidence="4 15" id="KW-0285">Flavoprotein</keyword>
<proteinExistence type="inferred from homology"/>
<reference evidence="17 18" key="1">
    <citation type="submission" date="2019-02" db="EMBL/GenBank/DDBJ databases">
        <title>Arundinibacter roseus gen. nov., sp. nov., a new member of the family Cytophagaceae.</title>
        <authorList>
            <person name="Szuroczki S."/>
            <person name="Khayer B."/>
            <person name="Sproer C."/>
            <person name="Toumi M."/>
            <person name="Szabo A."/>
            <person name="Felfoldi T."/>
            <person name="Schumann P."/>
            <person name="Toth E."/>
        </authorList>
    </citation>
    <scope>NUCLEOTIDE SEQUENCE [LARGE SCALE GENOMIC DNA]</scope>
    <source>
        <strain evidence="17 18">DMA-k-7a</strain>
    </source>
</reference>
<comment type="pathway">
    <text evidence="3 15">Cofactor biosynthesis; FMN biosynthesis; FMN from riboflavin (ATP route): step 1/1.</text>
</comment>
<dbReference type="AlphaFoldDB" id="A0A4R4KCN2"/>
<comment type="caution">
    <text evidence="17">The sequence shown here is derived from an EMBL/GenBank/DDBJ whole genome shotgun (WGS) entry which is preliminary data.</text>
</comment>
<dbReference type="PANTHER" id="PTHR22749">
    <property type="entry name" value="RIBOFLAVIN KINASE/FMN ADENYLYLTRANSFERASE"/>
    <property type="match status" value="1"/>
</dbReference>
<dbReference type="Pfam" id="PF06574">
    <property type="entry name" value="FAD_syn"/>
    <property type="match status" value="1"/>
</dbReference>
<dbReference type="UniPathway" id="UPA00277">
    <property type="reaction ID" value="UER00407"/>
</dbReference>
<organism evidence="17 18">
    <name type="scientific">Arundinibacter roseus</name>
    <dbReference type="NCBI Taxonomy" id="2070510"/>
    <lineage>
        <taxon>Bacteria</taxon>
        <taxon>Pseudomonadati</taxon>
        <taxon>Bacteroidota</taxon>
        <taxon>Cytophagia</taxon>
        <taxon>Cytophagales</taxon>
        <taxon>Spirosomataceae</taxon>
        <taxon>Arundinibacter</taxon>
    </lineage>
</organism>
<keyword evidence="11 15" id="KW-0067">ATP-binding</keyword>
<comment type="catalytic activity">
    <reaction evidence="14 15">
        <text>FMN + ATP + H(+) = FAD + diphosphate</text>
        <dbReference type="Rhea" id="RHEA:17237"/>
        <dbReference type="ChEBI" id="CHEBI:15378"/>
        <dbReference type="ChEBI" id="CHEBI:30616"/>
        <dbReference type="ChEBI" id="CHEBI:33019"/>
        <dbReference type="ChEBI" id="CHEBI:57692"/>
        <dbReference type="ChEBI" id="CHEBI:58210"/>
        <dbReference type="EC" id="2.7.7.2"/>
    </reaction>
</comment>
<dbReference type="GO" id="GO:0005524">
    <property type="term" value="F:ATP binding"/>
    <property type="evidence" value="ECO:0007669"/>
    <property type="project" value="UniProtKB-UniRule"/>
</dbReference>
<evidence type="ECO:0000256" key="1">
    <source>
        <dbReference type="ARBA" id="ARBA00002121"/>
    </source>
</evidence>
<dbReference type="PANTHER" id="PTHR22749:SF6">
    <property type="entry name" value="RIBOFLAVIN KINASE"/>
    <property type="match status" value="1"/>
</dbReference>
<dbReference type="RefSeq" id="WP_132118059.1">
    <property type="nucleotide sequence ID" value="NZ_SMJU01000007.1"/>
</dbReference>
<protein>
    <recommendedName>
        <fullName evidence="15">Riboflavin biosynthesis protein</fullName>
    </recommendedName>
    <domain>
        <recommendedName>
            <fullName evidence="15">Riboflavin kinase</fullName>
            <ecNumber evidence="15">2.7.1.26</ecNumber>
        </recommendedName>
        <alternativeName>
            <fullName evidence="15">Flavokinase</fullName>
        </alternativeName>
    </domain>
    <domain>
        <recommendedName>
            <fullName evidence="15">FMN adenylyltransferase</fullName>
            <ecNumber evidence="15">2.7.7.2</ecNumber>
        </recommendedName>
        <alternativeName>
            <fullName evidence="15">FAD pyrophosphorylase</fullName>
        </alternativeName>
        <alternativeName>
            <fullName evidence="15">FAD synthase</fullName>
        </alternativeName>
    </domain>
</protein>
<evidence type="ECO:0000256" key="2">
    <source>
        <dbReference type="ARBA" id="ARBA00004726"/>
    </source>
</evidence>
<keyword evidence="7 15" id="KW-0548">Nucleotidyltransferase</keyword>
<keyword evidence="12" id="KW-0511">Multifunctional enzyme</keyword>
<dbReference type="CDD" id="cd02064">
    <property type="entry name" value="FAD_synthetase_N"/>
    <property type="match status" value="1"/>
</dbReference>
<evidence type="ECO:0000256" key="4">
    <source>
        <dbReference type="ARBA" id="ARBA00022630"/>
    </source>
</evidence>
<accession>A0A4R4KCN2</accession>
<dbReference type="GO" id="GO:0008531">
    <property type="term" value="F:riboflavin kinase activity"/>
    <property type="evidence" value="ECO:0007669"/>
    <property type="project" value="UniProtKB-UniRule"/>
</dbReference>
<keyword evidence="8 15" id="KW-0547">Nucleotide-binding</keyword>
<dbReference type="InterPro" id="IPR002606">
    <property type="entry name" value="Riboflavin_kinase_bac"/>
</dbReference>
<dbReference type="InterPro" id="IPR014729">
    <property type="entry name" value="Rossmann-like_a/b/a_fold"/>
</dbReference>
<dbReference type="SMART" id="SM00904">
    <property type="entry name" value="Flavokinase"/>
    <property type="match status" value="1"/>
</dbReference>
<sequence>MKVYHSLEAFQKLPNAVVTSGTFDGVHKGHQQILSRLIEISQKRQGQTVVLTFWPHPRLIVSEDSQGLQLLSTIEEKIELFSSLGIDHLIITPFTRAFSELSSIDFIQQVLVDRIGTKKIVIGYDHRFGRNREGSFDFLQRKAPSFGFEVEEIPRQDIDALAISSTRIRAALLHGEVEIAQELLGRPYSFSGVVVKGKQLGRTLGFPTANIEIREMYKLIPANGAYVIETSLRGKRYGGMLNIGVRPTVDGLSRTIEAHLFDFSGDIYGEKLSIRLLHYLRPEQKFENIQGLIQQLAEDKQSAIDYLSSVN</sequence>
<dbReference type="GO" id="GO:0009231">
    <property type="term" value="P:riboflavin biosynthetic process"/>
    <property type="evidence" value="ECO:0007669"/>
    <property type="project" value="InterPro"/>
</dbReference>
<dbReference type="GO" id="GO:0003919">
    <property type="term" value="F:FMN adenylyltransferase activity"/>
    <property type="evidence" value="ECO:0007669"/>
    <property type="project" value="UniProtKB-UniRule"/>
</dbReference>
<dbReference type="InterPro" id="IPR023465">
    <property type="entry name" value="Riboflavin_kinase_dom_sf"/>
</dbReference>
<evidence type="ECO:0000256" key="12">
    <source>
        <dbReference type="ARBA" id="ARBA00023268"/>
    </source>
</evidence>